<protein>
    <submittedName>
        <fullName evidence="8 9">Membrane-spanning 4-domains subfamily A member 6B-like</fullName>
    </submittedName>
</protein>
<dbReference type="InterPro" id="IPR030417">
    <property type="entry name" value="MS4A"/>
</dbReference>
<name>A0AAX6QEG5_HETGA</name>
<dbReference type="RefSeq" id="XP_004874319.1">
    <property type="nucleotide sequence ID" value="XM_004874262.3"/>
</dbReference>
<dbReference type="Pfam" id="PF04103">
    <property type="entry name" value="CD20"/>
    <property type="match status" value="1"/>
</dbReference>
<accession>A0AAX6QEG5</accession>
<keyword evidence="5 6" id="KW-0472">Membrane</keyword>
<dbReference type="Proteomes" id="UP000694906">
    <property type="component" value="Unplaced"/>
</dbReference>
<dbReference type="PANTHER" id="PTHR23320:SF130">
    <property type="entry name" value="TRANSMEMBRANE PROTEIN 212"/>
    <property type="match status" value="1"/>
</dbReference>
<proteinExistence type="inferred from homology"/>
<evidence type="ECO:0000256" key="6">
    <source>
        <dbReference type="SAM" id="Phobius"/>
    </source>
</evidence>
<dbReference type="GO" id="GO:0016020">
    <property type="term" value="C:membrane"/>
    <property type="evidence" value="ECO:0007669"/>
    <property type="project" value="UniProtKB-SubCell"/>
</dbReference>
<evidence type="ECO:0000256" key="1">
    <source>
        <dbReference type="ARBA" id="ARBA00004141"/>
    </source>
</evidence>
<dbReference type="PANTHER" id="PTHR23320">
    <property type="entry name" value="MEMBRANE-SPANNING 4-DOMAINS SUBFAMILY A MS4A -RELATED"/>
    <property type="match status" value="1"/>
</dbReference>
<feature type="transmembrane region" description="Helical" evidence="6">
    <location>
        <begin position="12"/>
        <end position="35"/>
    </location>
</feature>
<keyword evidence="7" id="KW-1185">Reference proteome</keyword>
<evidence type="ECO:0000256" key="3">
    <source>
        <dbReference type="ARBA" id="ARBA00022692"/>
    </source>
</evidence>
<dbReference type="GeneID" id="101717683"/>
<evidence type="ECO:0000313" key="9">
    <source>
        <dbReference type="RefSeq" id="XP_004874320.1"/>
    </source>
</evidence>
<evidence type="ECO:0000313" key="10">
    <source>
        <dbReference type="RefSeq" id="XP_021107503.1"/>
    </source>
</evidence>
<evidence type="ECO:0000313" key="8">
    <source>
        <dbReference type="RefSeq" id="XP_004874319.1"/>
    </source>
</evidence>
<dbReference type="AlphaFoldDB" id="A0AAX6QEG5"/>
<dbReference type="RefSeq" id="XP_021107503.1">
    <property type="nucleotide sequence ID" value="XM_021251844.1"/>
</dbReference>
<evidence type="ECO:0000256" key="4">
    <source>
        <dbReference type="ARBA" id="ARBA00022989"/>
    </source>
</evidence>
<gene>
    <name evidence="8 9 10" type="primary">LOC101717683</name>
</gene>
<sequence length="180" mass="20130">MPRRYFIREETSALGASQIMIALFHCALGGFWIFFLQLEDESDSESSAAIIGLVSYSFSSALFFIMSGSSTVIQKVPSRSHRIILATVMNILSVLIAVIGLLILGIEFAIFEGKGEEYSWSNMAGMMLIEYLFLTTITELVIACMVTHWMRRALHHEAVPEEFSPKTSLETSFSEPSDAW</sequence>
<feature type="transmembrane region" description="Helical" evidence="6">
    <location>
        <begin position="47"/>
        <end position="66"/>
    </location>
</feature>
<organism evidence="7 8">
    <name type="scientific">Heterocephalus glaber</name>
    <name type="common">Naked mole rat</name>
    <dbReference type="NCBI Taxonomy" id="10181"/>
    <lineage>
        <taxon>Eukaryota</taxon>
        <taxon>Metazoa</taxon>
        <taxon>Chordata</taxon>
        <taxon>Craniata</taxon>
        <taxon>Vertebrata</taxon>
        <taxon>Euteleostomi</taxon>
        <taxon>Mammalia</taxon>
        <taxon>Eutheria</taxon>
        <taxon>Euarchontoglires</taxon>
        <taxon>Glires</taxon>
        <taxon>Rodentia</taxon>
        <taxon>Hystricomorpha</taxon>
        <taxon>Bathyergidae</taxon>
        <taxon>Heterocephalus</taxon>
    </lineage>
</organism>
<evidence type="ECO:0000313" key="7">
    <source>
        <dbReference type="Proteomes" id="UP000694906"/>
    </source>
</evidence>
<feature type="transmembrane region" description="Helical" evidence="6">
    <location>
        <begin position="87"/>
        <end position="111"/>
    </location>
</feature>
<comment type="subcellular location">
    <subcellularLocation>
        <location evidence="1">Membrane</location>
        <topology evidence="1">Multi-pass membrane protein</topology>
    </subcellularLocation>
</comment>
<dbReference type="InterPro" id="IPR007237">
    <property type="entry name" value="CD20-like"/>
</dbReference>
<keyword evidence="4 6" id="KW-1133">Transmembrane helix</keyword>
<reference evidence="8 9" key="1">
    <citation type="submission" date="2025-04" db="UniProtKB">
        <authorList>
            <consortium name="RefSeq"/>
        </authorList>
    </citation>
    <scope>IDENTIFICATION</scope>
</reference>
<evidence type="ECO:0000256" key="2">
    <source>
        <dbReference type="ARBA" id="ARBA00009565"/>
    </source>
</evidence>
<dbReference type="KEGG" id="hgl:101717683"/>
<keyword evidence="3 6" id="KW-0812">Transmembrane</keyword>
<evidence type="ECO:0000256" key="5">
    <source>
        <dbReference type="ARBA" id="ARBA00023136"/>
    </source>
</evidence>
<comment type="similarity">
    <text evidence="2">Belongs to the MS4A family.</text>
</comment>
<dbReference type="RefSeq" id="XP_004874320.1">
    <property type="nucleotide sequence ID" value="XM_004874263.3"/>
</dbReference>
<feature type="transmembrane region" description="Helical" evidence="6">
    <location>
        <begin position="123"/>
        <end position="146"/>
    </location>
</feature>